<evidence type="ECO:0000259" key="3">
    <source>
        <dbReference type="Pfam" id="PF13435"/>
    </source>
</evidence>
<keyword evidence="2" id="KW-1133">Transmembrane helix</keyword>
<comment type="caution">
    <text evidence="4">The sequence shown here is derived from an EMBL/GenBank/DDBJ whole genome shotgun (WGS) entry which is preliminary data.</text>
</comment>
<feature type="transmembrane region" description="Helical" evidence="2">
    <location>
        <begin position="7"/>
        <end position="35"/>
    </location>
</feature>
<dbReference type="EMBL" id="NPEF02000005">
    <property type="protein sequence ID" value="MDV6235143.1"/>
    <property type="molecule type" value="Genomic_DNA"/>
</dbReference>
<keyword evidence="1" id="KW-0732">Signal</keyword>
<dbReference type="Pfam" id="PF13435">
    <property type="entry name" value="Cytochrome_C554"/>
    <property type="match status" value="1"/>
</dbReference>
<dbReference type="RefSeq" id="WP_317572291.1">
    <property type="nucleotide sequence ID" value="NZ_NPEF02000005.1"/>
</dbReference>
<name>A0AAE4QLB1_9LEPT</name>
<dbReference type="InterPro" id="IPR036280">
    <property type="entry name" value="Multihaem_cyt_sf"/>
</dbReference>
<dbReference type="CDD" id="cd08168">
    <property type="entry name" value="Cytochrom_C3"/>
    <property type="match status" value="1"/>
</dbReference>
<gene>
    <name evidence="4" type="ORF">CH379_005825</name>
</gene>
<evidence type="ECO:0000313" key="5">
    <source>
        <dbReference type="Proteomes" id="UP000232122"/>
    </source>
</evidence>
<dbReference type="InterPro" id="IPR051829">
    <property type="entry name" value="Multiheme_Cytochr_ET"/>
</dbReference>
<dbReference type="SUPFAM" id="SSF48695">
    <property type="entry name" value="Multiheme cytochromes"/>
    <property type="match status" value="1"/>
</dbReference>
<sequence>MKSIIKLYFLNILISRFRFFAIVSGLLVSSISLYVCGRSAEDPIPLEKMFPDRAWAKPIRVPASLPGISGLKAEDCGRCHEDHWKEWRISTHANALGDLQFQAELSKPNSPRWLCLNCHTPLSGQRESIATHLENGDVFRPIFETNPKYDPVWEKEGVTCGTCHLKADEQGRITLIGPTGAAAPHPVEKNREALHARCNDCHNQEYKLNASLVCYFRTGEEYKESVHLGKEDCVSCHMPSVSRSVVIPSFNKSKRDSHRHTFVGGGVPKTFPLFDAHWKNGYRSGLEISRPVWSETAQDTIRVRVELSNRYAGHHVPTGDPERHVLVEGILLNETGKEIAKIESRIGQIWEWYPEAKLVSDNRIRSGETRTVELALPKKRNEKPRYGIVRIKHVRLTKENSQHMKKNANLAPKPIAQKLKRIETEYPFANLFYEAVTDFSNEKTVLKTEGELLHRSKNGNL</sequence>
<dbReference type="AlphaFoldDB" id="A0AAE4QLB1"/>
<keyword evidence="2" id="KW-0812">Transmembrane</keyword>
<keyword evidence="2" id="KW-0472">Membrane</keyword>
<proteinExistence type="predicted"/>
<dbReference type="Gene3D" id="1.10.1130.10">
    <property type="entry name" value="Flavocytochrome C3, Chain A"/>
    <property type="match status" value="1"/>
</dbReference>
<organism evidence="4 5">
    <name type="scientific">Leptospira ellisii</name>
    <dbReference type="NCBI Taxonomy" id="2023197"/>
    <lineage>
        <taxon>Bacteria</taxon>
        <taxon>Pseudomonadati</taxon>
        <taxon>Spirochaetota</taxon>
        <taxon>Spirochaetia</taxon>
        <taxon>Leptospirales</taxon>
        <taxon>Leptospiraceae</taxon>
        <taxon>Leptospira</taxon>
    </lineage>
</organism>
<evidence type="ECO:0000256" key="2">
    <source>
        <dbReference type="SAM" id="Phobius"/>
    </source>
</evidence>
<dbReference type="Proteomes" id="UP000232122">
    <property type="component" value="Unassembled WGS sequence"/>
</dbReference>
<dbReference type="InterPro" id="IPR023155">
    <property type="entry name" value="Cyt_c-552/4"/>
</dbReference>
<accession>A0AAE4QLB1</accession>
<keyword evidence="5" id="KW-1185">Reference proteome</keyword>
<evidence type="ECO:0000256" key="1">
    <source>
        <dbReference type="ARBA" id="ARBA00022729"/>
    </source>
</evidence>
<evidence type="ECO:0000313" key="4">
    <source>
        <dbReference type="EMBL" id="MDV6235143.1"/>
    </source>
</evidence>
<protein>
    <submittedName>
        <fullName evidence="4">Multiheme c-type cytochrome</fullName>
    </submittedName>
</protein>
<reference evidence="4 5" key="1">
    <citation type="journal article" date="2018" name="Microb. Genom.">
        <title>Deciphering the unexplored Leptospira diversity from soils uncovers genomic evolution to virulence.</title>
        <authorList>
            <person name="Thibeaux R."/>
            <person name="Iraola G."/>
            <person name="Ferres I."/>
            <person name="Bierque E."/>
            <person name="Girault D."/>
            <person name="Soupe-Gilbert M.E."/>
            <person name="Picardeau M."/>
            <person name="Goarant C."/>
        </authorList>
    </citation>
    <scope>NUCLEOTIDE SEQUENCE [LARGE SCALE GENOMIC DNA]</scope>
    <source>
        <strain evidence="4 5">ATI7-C-A5</strain>
    </source>
</reference>
<dbReference type="PANTHER" id="PTHR35038:SF8">
    <property type="entry name" value="C-TYPE POLYHEME CYTOCHROME OMCC"/>
    <property type="match status" value="1"/>
</dbReference>
<feature type="domain" description="Cytochrome c-552/4" evidence="3">
    <location>
        <begin position="76"/>
        <end position="129"/>
    </location>
</feature>
<dbReference type="PANTHER" id="PTHR35038">
    <property type="entry name" value="DISSIMILATORY SULFITE REDUCTASE SIRA"/>
    <property type="match status" value="1"/>
</dbReference>